<dbReference type="RefSeq" id="WP_310372130.1">
    <property type="nucleotide sequence ID" value="NZ_JAVDYB010000001.1"/>
</dbReference>
<sequence>MILLKGEEWGTAAEVANRLGDDVTVAMIRNWSRRDGLSSATVTGANGRPAVHYPLRIAAEIERAKRQGGRGRRRAA</sequence>
<dbReference type="EMBL" id="JAVDYB010000001">
    <property type="protein sequence ID" value="MDR7278922.1"/>
    <property type="molecule type" value="Genomic_DNA"/>
</dbReference>
<evidence type="ECO:0000313" key="2">
    <source>
        <dbReference type="Proteomes" id="UP001183643"/>
    </source>
</evidence>
<comment type="caution">
    <text evidence="1">The sequence shown here is derived from an EMBL/GenBank/DDBJ whole genome shotgun (WGS) entry which is preliminary data.</text>
</comment>
<dbReference type="Proteomes" id="UP001183643">
    <property type="component" value="Unassembled WGS sequence"/>
</dbReference>
<gene>
    <name evidence="1" type="ORF">J2S41_005700</name>
</gene>
<protein>
    <submittedName>
        <fullName evidence="1">Uncharacterized protein</fullName>
    </submittedName>
</protein>
<evidence type="ECO:0000313" key="1">
    <source>
        <dbReference type="EMBL" id="MDR7278922.1"/>
    </source>
</evidence>
<name>A0AAE4CC76_9ACTN</name>
<reference evidence="1" key="1">
    <citation type="submission" date="2023-07" db="EMBL/GenBank/DDBJ databases">
        <title>Sequencing the genomes of 1000 actinobacteria strains.</title>
        <authorList>
            <person name="Klenk H.-P."/>
        </authorList>
    </citation>
    <scope>NUCLEOTIDE SEQUENCE</scope>
    <source>
        <strain evidence="1">DSM 44707</strain>
    </source>
</reference>
<dbReference type="AlphaFoldDB" id="A0AAE4CC76"/>
<keyword evidence="2" id="KW-1185">Reference proteome</keyword>
<organism evidence="1 2">
    <name type="scientific">Catenuloplanes atrovinosus</name>
    <dbReference type="NCBI Taxonomy" id="137266"/>
    <lineage>
        <taxon>Bacteria</taxon>
        <taxon>Bacillati</taxon>
        <taxon>Actinomycetota</taxon>
        <taxon>Actinomycetes</taxon>
        <taxon>Micromonosporales</taxon>
        <taxon>Micromonosporaceae</taxon>
        <taxon>Catenuloplanes</taxon>
    </lineage>
</organism>
<proteinExistence type="predicted"/>
<accession>A0AAE4CC76</accession>